<keyword evidence="3" id="KW-1185">Reference proteome</keyword>
<name>A0ABT8Y3L1_9SPHN</name>
<dbReference type="RefSeq" id="WP_303539225.1">
    <property type="nucleotide sequence ID" value="NZ_JAUOTP010000001.1"/>
</dbReference>
<dbReference type="Pfam" id="PF06877">
    <property type="entry name" value="RraB"/>
    <property type="match status" value="1"/>
</dbReference>
<organism evidence="2 3">
    <name type="scientific">Sphingomonas natans</name>
    <dbReference type="NCBI Taxonomy" id="3063330"/>
    <lineage>
        <taxon>Bacteria</taxon>
        <taxon>Pseudomonadati</taxon>
        <taxon>Pseudomonadota</taxon>
        <taxon>Alphaproteobacteria</taxon>
        <taxon>Sphingomonadales</taxon>
        <taxon>Sphingomonadaceae</taxon>
        <taxon>Sphingomonas</taxon>
    </lineage>
</organism>
<reference evidence="2" key="1">
    <citation type="submission" date="2023-07" db="EMBL/GenBank/DDBJ databases">
        <authorList>
            <person name="Kim M."/>
        </authorList>
    </citation>
    <scope>NUCLEOTIDE SEQUENCE</scope>
    <source>
        <strain evidence="2">BIUV-7</strain>
    </source>
</reference>
<sequence length="118" mass="13023">MSGVDPKRLEEEWAEDLKVLQSLAENGDRAELVRPVDVSFTGTREAIDRLEFDAEDLAFVPIDREVDEDGAITLFLEREQPADAASIKSLTATCLEIEAKYGVEYDGWGCVAETGLSN</sequence>
<dbReference type="Proteomes" id="UP001169764">
    <property type="component" value="Unassembled WGS sequence"/>
</dbReference>
<accession>A0ABT8Y3L1</accession>
<proteinExistence type="predicted"/>
<evidence type="ECO:0000259" key="1">
    <source>
        <dbReference type="Pfam" id="PF06877"/>
    </source>
</evidence>
<evidence type="ECO:0000313" key="2">
    <source>
        <dbReference type="EMBL" id="MDO6412893.1"/>
    </source>
</evidence>
<comment type="caution">
    <text evidence="2">The sequence shown here is derived from an EMBL/GenBank/DDBJ whole genome shotgun (WGS) entry which is preliminary data.</text>
</comment>
<dbReference type="EMBL" id="JAUOTP010000001">
    <property type="protein sequence ID" value="MDO6412893.1"/>
    <property type="molecule type" value="Genomic_DNA"/>
</dbReference>
<dbReference type="InterPro" id="IPR009671">
    <property type="entry name" value="RraB_dom"/>
</dbReference>
<feature type="domain" description="Regulator of ribonuclease activity B" evidence="1">
    <location>
        <begin position="14"/>
        <end position="110"/>
    </location>
</feature>
<gene>
    <name evidence="2" type="ORF">Q4F19_00715</name>
</gene>
<dbReference type="InterPro" id="IPR036701">
    <property type="entry name" value="RraB-like_sf"/>
</dbReference>
<evidence type="ECO:0000313" key="3">
    <source>
        <dbReference type="Proteomes" id="UP001169764"/>
    </source>
</evidence>
<dbReference type="Gene3D" id="3.30.70.970">
    <property type="entry name" value="RraB-like"/>
    <property type="match status" value="1"/>
</dbReference>
<protein>
    <submittedName>
        <fullName evidence="2">Ribonuclease E inhibitor RraB</fullName>
    </submittedName>
</protein>
<dbReference type="SUPFAM" id="SSF89946">
    <property type="entry name" value="Hypothetical protein VC0424"/>
    <property type="match status" value="1"/>
</dbReference>